<gene>
    <name evidence="2" type="ORF">OJ253_1749</name>
</gene>
<dbReference type="InterPro" id="IPR031161">
    <property type="entry name" value="Peptidase_M60_dom"/>
</dbReference>
<dbReference type="PANTHER" id="PTHR15730:SF5">
    <property type="entry name" value="SI:CH211-210B2.2-RELATED"/>
    <property type="match status" value="1"/>
</dbReference>
<dbReference type="Pfam" id="PF17291">
    <property type="entry name" value="M60-like_N"/>
    <property type="match status" value="1"/>
</dbReference>
<name>A0A9D5DGW2_9CRYT</name>
<dbReference type="InterPro" id="IPR051244">
    <property type="entry name" value="TCAF"/>
</dbReference>
<dbReference type="AlphaFoldDB" id="A0A9D5DGW2"/>
<dbReference type="Proteomes" id="UP001067231">
    <property type="component" value="Unassembled WGS sequence"/>
</dbReference>
<comment type="caution">
    <text evidence="2">The sequence shown here is derived from an EMBL/GenBank/DDBJ whole genome shotgun (WGS) entry which is preliminary data.</text>
</comment>
<dbReference type="PROSITE" id="PS51723">
    <property type="entry name" value="PEPTIDASE_M60"/>
    <property type="match status" value="1"/>
</dbReference>
<dbReference type="InterPro" id="IPR035423">
    <property type="entry name" value="M60-like_N"/>
</dbReference>
<dbReference type="SMART" id="SM01276">
    <property type="entry name" value="M60-like"/>
    <property type="match status" value="1"/>
</dbReference>
<proteinExistence type="predicted"/>
<dbReference type="Gene3D" id="1.10.390.30">
    <property type="entry name" value="Peptidase M60, enhancin-like domain 3"/>
    <property type="match status" value="1"/>
</dbReference>
<dbReference type="PANTHER" id="PTHR15730">
    <property type="entry name" value="EXPERIMENTAL AUTOIMMUNE PROSTATITIS ANTIGEN 2-RELATED"/>
    <property type="match status" value="1"/>
</dbReference>
<protein>
    <recommendedName>
        <fullName evidence="1">Peptidase M60 domain-containing protein</fullName>
    </recommendedName>
</protein>
<evidence type="ECO:0000313" key="2">
    <source>
        <dbReference type="EMBL" id="KAJ1608885.1"/>
    </source>
</evidence>
<organism evidence="2">
    <name type="scientific">Cryptosporidium canis</name>
    <dbReference type="NCBI Taxonomy" id="195482"/>
    <lineage>
        <taxon>Eukaryota</taxon>
        <taxon>Sar</taxon>
        <taxon>Alveolata</taxon>
        <taxon>Apicomplexa</taxon>
        <taxon>Conoidasida</taxon>
        <taxon>Coccidia</taxon>
        <taxon>Eucoccidiorida</taxon>
        <taxon>Eimeriorina</taxon>
        <taxon>Cryptosporidiidae</taxon>
        <taxon>Cryptosporidium</taxon>
    </lineage>
</organism>
<accession>A0A9D5DGW2</accession>
<dbReference type="Gene3D" id="3.40.390.80">
    <property type="entry name" value="Peptidase M60, enhancin-like domain 2"/>
    <property type="match status" value="1"/>
</dbReference>
<dbReference type="EMBL" id="JAPCXC010000039">
    <property type="protein sequence ID" value="KAJ1608885.1"/>
    <property type="molecule type" value="Genomic_DNA"/>
</dbReference>
<sequence length="1025" mass="120522">MRLSPKSWFLAQNGGSECSKFKIRILNKRCKRRVDVDNFKILICKDFDLVKSLLSDQINWELEDLLYFSRDKTKWEESDEFEIMHCKDNEEYLILNIFTNYLLNDCQLFMLQLENDEYHIIDIIDICESPEFHLTNNLVKNSTNLMRKFLLKGLNSMELNGTPGQIHCFGGNSIGLFGGGSDKKGSFSWCSGISFYGDGAILSFSHETFLLKKDWHFALRVILENFYSFKQETKKGKKVGFWGFSEFESSDFIQNVNNGHLIYYRDLSFDVIEPSTIETCVNSDELDIIIINGNSEQKKSIHETKLSSRILQRFISKGKLLIIGLCPWGWEYTTCGKLDLDSISNDINKEMGMIFTNEYFVNEESYINIKKPSNYLSTFYYWRLLVNSINCNYIKNQLQLEEYLLMVKDIECHLKMGIKTSEQNKILNLIAEFLKKKMYLKSKPPFNMEDGMNILNLAISCSRLLEDKLDEIYSSGDDKCTLYEFDNWIDSNQFWKVDGCISNQMYSELYDEKLILSKKELLCPIYDIPYEWQNTGVYIRHKDVLMVELALNKEYSSNPFISKIHIGCHSDFLRYKELDILKRLPLISKTYNWHADESNYIKIESPCDGIVYFEYAPEMDSDQTQRSNKQIGNQQHSCVLGVVKFTSLNGGVTLTPIYTIDIVPSESNQYEGRAVITDKYFWGRLFSNANMKFSKFLPEWIELHGKKIILTVPTRVLHRMDCIMIDDLLEFWDSVVDTQNELYFNYKWTKERIVCDIQITDGYMHSGYPIMTHLDIVEEQLETGGLLDFRTLKECGNWGIYHEIGHNRQSDYWTFSGTEEVTVNLFTMYSYYKLHPKIYPFNIEYVKEQINLGIEYLLEINSNKDDPEILEHIFKDKWMTNHGIAFCNYLILFITFGWDAFKAVFQIYDKLQEIDNDLIQAHDYQHKMSIWIVIFSSVVGVNLKNFFDQWGWWFCMSQRAESEIDILSLCVRLQNNLMYIDHTFVKRIILEEEIILGYEDLALINDWKGWDLNSLELLLDFQIQQ</sequence>
<dbReference type="InterPro" id="IPR042279">
    <property type="entry name" value="Pep_M60_3"/>
</dbReference>
<dbReference type="OrthoDB" id="10260387at2759"/>
<dbReference type="Pfam" id="PF13402">
    <property type="entry name" value="Peptidase_M60"/>
    <property type="match status" value="1"/>
</dbReference>
<reference evidence="2" key="1">
    <citation type="submission" date="2022-10" db="EMBL/GenBank/DDBJ databases">
        <title>Adaptive evolution leads to modifications in subtelomeric GC content in a zoonotic Cryptosporidium species.</title>
        <authorList>
            <person name="Li J."/>
            <person name="Feng Y."/>
            <person name="Xiao L."/>
        </authorList>
    </citation>
    <scope>NUCLEOTIDE SEQUENCE</scope>
    <source>
        <strain evidence="2">33844</strain>
    </source>
</reference>
<evidence type="ECO:0000259" key="1">
    <source>
        <dbReference type="PROSITE" id="PS51723"/>
    </source>
</evidence>
<feature type="domain" description="Peptidase M60" evidence="1">
    <location>
        <begin position="530"/>
        <end position="897"/>
    </location>
</feature>